<sequence>MFKNIITLFIILITLFVTACKKNLAEINRNPNAVEDPQPDYLLTAAEKTAADNYWGADNNFNSSLLLIQHWAKIQYTEPDRYIFSNSSFTSLWNTGYAQVITNLNTIIRFPDEKANKNYKAVATILRSWTFQLLTDAYGAIPYKESGKIKETLTPVYDSQKEVYFGLLDELKTAADALDPAAGSISGDVLFGGSLDGWKKFARALRLRIALRIADREPEKAREVISEVTASLSLLIAGNGEAARLVYDKPPLQNPMAAWFSTRDDYRVGKTIIDKLYALNDPRLAVFADKPADLSVTNYVGVPSGLTNSDANNLGFSKTSKPDSVFFRSDANPAMILSYPEVLFNLAEAAARGLYNGNAADLYKQAVTASLQQYQIADNTVISTYLNQPAVAYNPANYKKSIGEQKWIALYGQGLEAFAEWRRLDYPQLAPGASGVLDGKIPVRFIYPGTEQSLNGANYKAAVAAQGTDNLLTKLWFDVN</sequence>
<accession>A0A1G7BCH4</accession>
<dbReference type="InterPro" id="IPR011990">
    <property type="entry name" value="TPR-like_helical_dom_sf"/>
</dbReference>
<dbReference type="SUPFAM" id="SSF48452">
    <property type="entry name" value="TPR-like"/>
    <property type="match status" value="1"/>
</dbReference>
<dbReference type="InterPro" id="IPR041662">
    <property type="entry name" value="SusD-like_2"/>
</dbReference>
<dbReference type="PROSITE" id="PS51257">
    <property type="entry name" value="PROKAR_LIPOPROTEIN"/>
    <property type="match status" value="1"/>
</dbReference>
<reference evidence="2" key="1">
    <citation type="submission" date="2016-10" db="EMBL/GenBank/DDBJ databases">
        <authorList>
            <person name="Varghese N."/>
            <person name="Submissions S."/>
        </authorList>
    </citation>
    <scope>NUCLEOTIDE SEQUENCE [LARGE SCALE GENOMIC DNA]</scope>
    <source>
        <strain evidence="2">DSM 25811 / CCM 8410 / LMG 26954 / E90</strain>
    </source>
</reference>
<dbReference type="Proteomes" id="UP000198757">
    <property type="component" value="Unassembled WGS sequence"/>
</dbReference>
<evidence type="ECO:0000313" key="1">
    <source>
        <dbReference type="EMBL" id="SDE24828.1"/>
    </source>
</evidence>
<organism evidence="1 2">
    <name type="scientific">Niabella drilacis (strain DSM 25811 / CCM 8410 / CCUG 62505 / LMG 26954 / E90)</name>
    <dbReference type="NCBI Taxonomy" id="1285928"/>
    <lineage>
        <taxon>Bacteria</taxon>
        <taxon>Pseudomonadati</taxon>
        <taxon>Bacteroidota</taxon>
        <taxon>Chitinophagia</taxon>
        <taxon>Chitinophagales</taxon>
        <taxon>Chitinophagaceae</taxon>
        <taxon>Niabella</taxon>
    </lineage>
</organism>
<dbReference type="OrthoDB" id="725917at2"/>
<evidence type="ECO:0000313" key="2">
    <source>
        <dbReference type="Proteomes" id="UP000198757"/>
    </source>
</evidence>
<dbReference type="Gene3D" id="1.25.40.390">
    <property type="match status" value="1"/>
</dbReference>
<proteinExistence type="predicted"/>
<gene>
    <name evidence="1" type="ORF">SAMN04487894_1294</name>
</gene>
<dbReference type="Pfam" id="PF12771">
    <property type="entry name" value="SusD-like_2"/>
    <property type="match status" value="1"/>
</dbReference>
<dbReference type="RefSeq" id="WP_090393515.1">
    <property type="nucleotide sequence ID" value="NZ_FMZO01000029.1"/>
</dbReference>
<keyword evidence="2" id="KW-1185">Reference proteome</keyword>
<dbReference type="EMBL" id="FMZO01000029">
    <property type="protein sequence ID" value="SDE24828.1"/>
    <property type="molecule type" value="Genomic_DNA"/>
</dbReference>
<protein>
    <submittedName>
        <fullName evidence="1">Starch-binding associating with outer membrane</fullName>
    </submittedName>
</protein>
<dbReference type="STRING" id="1285928.SAMN04487894_1294"/>
<dbReference type="AlphaFoldDB" id="A0A1G7BCH4"/>
<name>A0A1G7BCH4_NIADE</name>